<feature type="compositionally biased region" description="Low complexity" evidence="7">
    <location>
        <begin position="2132"/>
        <end position="2142"/>
    </location>
</feature>
<dbReference type="SUPFAM" id="SSF103473">
    <property type="entry name" value="MFS general substrate transporter"/>
    <property type="match status" value="1"/>
</dbReference>
<feature type="region of interest" description="Disordered" evidence="7">
    <location>
        <begin position="2351"/>
        <end position="2413"/>
    </location>
</feature>
<dbReference type="InterPro" id="IPR011701">
    <property type="entry name" value="MFS"/>
</dbReference>
<feature type="region of interest" description="Disordered" evidence="7">
    <location>
        <begin position="1"/>
        <end position="68"/>
    </location>
</feature>
<accession>A0A8J6HC33</accession>
<evidence type="ECO:0000313" key="10">
    <source>
        <dbReference type="EMBL" id="KAH0811337.1"/>
    </source>
</evidence>
<feature type="compositionally biased region" description="Basic and acidic residues" evidence="7">
    <location>
        <begin position="119"/>
        <end position="140"/>
    </location>
</feature>
<feature type="transmembrane region" description="Helical" evidence="8">
    <location>
        <begin position="596"/>
        <end position="614"/>
    </location>
</feature>
<feature type="compositionally biased region" description="Low complexity" evidence="7">
    <location>
        <begin position="2076"/>
        <end position="2090"/>
    </location>
</feature>
<evidence type="ECO:0000256" key="6">
    <source>
        <dbReference type="SAM" id="Coils"/>
    </source>
</evidence>
<sequence length="2499" mass="280814">MGDSGTRVDTPATPDTCLFPVGGAREEERRRRRRKEKTCGEEKMRIKFEGQTVAPKKKTRQNGTKKDNFIKAVVAPKHIPPFPISTKLQSQSPSLRKRPVPHHENPPSEILIKTHSHSGGRDRQLTPVRSDEGEVSESKKIGARNLPIKFDPDPPNEEPGLSVLKAINYLKGFKWRRSDHWCEARSGPGRRDDFDRCSPKKQREESNKVEMSQIRPVLPRLLHFEDALQKTGWGLYYKFLVGFAAANLFTNGFVLLCMHFALPLSACDTVLSRDDLVAIFLCFASGKALGGFLLCSISDNTGKRCMISKSLIITFASCFVSAFSHNTYTLYLAAFFLGSGLQANIVSIKIYLAEILPIDRRGFYVVLPDLFWTAGYFSTSGTIPVSNLSEILLFFSKCAKFPVFIYYFGSTNANVSEHQGMDMRLTSWRIIFAVGGGLCITMGCTSALLEMSPRYLLFKRRIITASLILKQFYAINKSKYSETFDVHSQQLVDLISDYNINLDPEPAGMVQQVVTIVKVMLRMLRILLRRPFLKTAVTVALLKLPTLFGIVGSDIYLAQLLTAKNDTLQGVNFVHLGLVYSSNCTIAVDEEQYENFLLISINILFGQILLLCIIDRFGRKFPIFAGLTTCSLTSVILAYNRNFTVLAIASSFYTLGYTLVESTLYVVVIESFPTAIRGTAMGITSFYAHLTSCFLYNFLNMSRQHFLSILSAITFGAEAKEELHSGGKRAKGRNSDVEFNRESCGIVVQVSLVRRLRPARGSPPPMTQSAEAASVRMSDIPSTSLPRKRSKRRYDKTKLPTPPPDPVEKDDFFAYLDSLQKGPIYSRSASTFAPAIAAEDAFDHLEKLYKLMEQMLELREQNARLHRRVRDLEHLNNLEKMQRELDVRDDCPELEKDTAFAETILESILSETKAKPKPSASSRLRQSISRRSRHRSGSVGAHSELELKGDRRASTCVDDRKKPAKVSKWTKVKAAFKWEKASPTVSDAKSQDSGIGGMVPVEVARYLRVPSCDEHGHSPVDSGAAEVSTPGTLSTASSTEDFHRHGNRACFESATVGTTESESIKSFPSVISAVKPCPDSNVISSRYFWPNFQAEREPVSDYHERRGTGVDAWETLYFYRNTVSSGDGKKPTKMWEKKQEARFARPRIAIMENRAAYKYPRPCDDFRSSDDEHSHNYIPHSKDGSQKSNKCHKTPWAKMKDIIQTRNSFKKKHRLSGQSDDIQIDVELCSDNEDNVFEEEEKNKVPSSPKSEIPPEVVARYQQAIAEDASDTKKNSKWTRVKKAFLPPGEVSTPKEDDKLLEDEIQRNYKQLQKKLSLEFQEKLTEWERLKQNSPGTSNPSSSCGFVDDPKDSAFMKKMEEWQKIKAQPSIKKPQMTSGENLPPEFRKKLQEWEKIRKFSGKEVPPKKKLSEVPRWKSLSAPRSDNSPVLEYPQLSDDFRKKLEEWKQIKSGVVPDKSSPRLSRKESSPKHSKKHKETDKELQWFEKELGKIEKEKQRLERERQKFLEREESLSKLRSSVVGGLKKEVLIHTPSGFYRFEGISRKFTQKLYEWEKAQGIGPESSTFALLNSSLAQEGKLYPKKKSTGTDGSPPLVRSKSADSIAISALNLSCPLMSHQPSSLSLNDVDDLEKECLSDSKASSMQFMAHSHETLALDEPEALIVEIEDIVEETAAPLHPYARRIQQPVYQRQELKTMCEGETCAAPKIRRSESTRAQNNYNLIEEIFSILKNLVENEVEIQKTQDAVAEQEKKSNSDIIRLKMFDESQKAMAARLTDKVVRLQEANSNVFANITKEDAEGNVKHVMEVLETVQDLSSEIYQLTEKLDLELANRNVYDIFREVGARSLNPITETAKEIRSKMLELRRRLSYICAASDLTAPRRRHSSGKKKIVKKTISDESNTGSEKNQRLFVKAETSNTQSQGAIKKRIRYRQKSVQNKTLPDTDEEEDVELKKNTHKKLTRTRSVSESSASKVESCKEEKKDEEEEEVFVDESIVQKVVVPTQTNFLDLTADEAKPGDSPVTVFVKTTRKLFTPLVQSGLNRDESALSIKSEEASQAPSDDISITATLEEKNQDNSSESSLTLTSSTPVTHLPPLPASPVTQRKPIKDISPSIRIMMAKYNQKVEQQESRSAKSGNSSGSASPVAWRSPSAERRVKAQTERYQEELKKTSPLLEERRVQKSASALVLQQSIPEEFPDEKKLSSETRLQKLKKAKEEFLKGTPSPPTPPHLPDEPIKFPTRNRLSQISVDSESSYESACGTLIKSASAGMINVDADAYRQFELHGGGYVSLPRNTKKPKEGLLGGKFAFSNIASKFRKVKMRRGKEKEGKMNAVSTLCRQSLVVDIQDQLGEAKGEDGEAKASGETSPESSRSGSSWIKRPSRRGHPPRLITAHLSARPTAAPTNKAATPDDTNFGSIPSYLEGFLGKTEFNNMVRRVQDNAPCNGHLSLVTAPNVAYGSSRESLFVHLRSSTAQRDAEGPIVDHDAAWVRRTAPPQMGL</sequence>
<feature type="compositionally biased region" description="Basic and acidic residues" evidence="7">
    <location>
        <begin position="2351"/>
        <end position="2361"/>
    </location>
</feature>
<feature type="region of interest" description="Disordered" evidence="7">
    <location>
        <begin position="1880"/>
        <end position="1985"/>
    </location>
</feature>
<reference evidence="10" key="2">
    <citation type="submission" date="2021-08" db="EMBL/GenBank/DDBJ databases">
        <authorList>
            <person name="Eriksson T."/>
        </authorList>
    </citation>
    <scope>NUCLEOTIDE SEQUENCE</scope>
    <source>
        <strain evidence="10">Stoneville</strain>
        <tissue evidence="10">Whole head</tissue>
    </source>
</reference>
<evidence type="ECO:0000256" key="1">
    <source>
        <dbReference type="ARBA" id="ARBA00004141"/>
    </source>
</evidence>
<dbReference type="InterPro" id="IPR005829">
    <property type="entry name" value="Sugar_transporter_CS"/>
</dbReference>
<evidence type="ECO:0000256" key="7">
    <source>
        <dbReference type="SAM" id="MobiDB-lite"/>
    </source>
</evidence>
<feature type="compositionally biased region" description="Basic and acidic residues" evidence="7">
    <location>
        <begin position="2150"/>
        <end position="2168"/>
    </location>
</feature>
<keyword evidence="2" id="KW-0813">Transport</keyword>
<comment type="caution">
    <text evidence="10">The sequence shown here is derived from an EMBL/GenBank/DDBJ whole genome shotgun (WGS) entry which is preliminary data.</text>
</comment>
<dbReference type="Pfam" id="PF07690">
    <property type="entry name" value="MFS_1"/>
    <property type="match status" value="1"/>
</dbReference>
<feature type="region of interest" description="Disordered" evidence="7">
    <location>
        <begin position="758"/>
        <end position="809"/>
    </location>
</feature>
<evidence type="ECO:0000313" key="11">
    <source>
        <dbReference type="Proteomes" id="UP000719412"/>
    </source>
</evidence>
<feature type="region of interest" description="Disordered" evidence="7">
    <location>
        <begin position="1450"/>
        <end position="1481"/>
    </location>
</feature>
<feature type="compositionally biased region" description="Basic and acidic residues" evidence="7">
    <location>
        <begin position="1385"/>
        <end position="1415"/>
    </location>
</feature>
<feature type="region of interest" description="Disordered" evidence="7">
    <location>
        <begin position="80"/>
        <end position="157"/>
    </location>
</feature>
<feature type="compositionally biased region" description="Basic residues" evidence="7">
    <location>
        <begin position="1880"/>
        <end position="1892"/>
    </location>
</feature>
<feature type="compositionally biased region" description="Basic and acidic residues" evidence="7">
    <location>
        <begin position="1168"/>
        <end position="1185"/>
    </location>
</feature>
<feature type="compositionally biased region" description="Polar residues" evidence="7">
    <location>
        <begin position="1029"/>
        <end position="1039"/>
    </location>
</feature>
<feature type="compositionally biased region" description="Basic and acidic residues" evidence="7">
    <location>
        <begin position="188"/>
        <end position="208"/>
    </location>
</feature>
<feature type="region of interest" description="Disordered" evidence="7">
    <location>
        <begin position="1329"/>
        <end position="1434"/>
    </location>
</feature>
<feature type="compositionally biased region" description="Low complexity" evidence="7">
    <location>
        <begin position="2396"/>
        <end position="2409"/>
    </location>
</feature>
<feature type="transmembrane region" description="Helical" evidence="8">
    <location>
        <begin position="276"/>
        <end position="295"/>
    </location>
</feature>
<feature type="region of interest" description="Disordered" evidence="7">
    <location>
        <begin position="188"/>
        <end position="209"/>
    </location>
</feature>
<dbReference type="PROSITE" id="PS00216">
    <property type="entry name" value="SUGAR_TRANSPORT_1"/>
    <property type="match status" value="1"/>
</dbReference>
<proteinExistence type="predicted"/>
<dbReference type="EMBL" id="JABDTM020026877">
    <property type="protein sequence ID" value="KAH0811337.1"/>
    <property type="molecule type" value="Genomic_DNA"/>
</dbReference>
<feature type="domain" description="Major facilitator superfamily (MFS) profile" evidence="9">
    <location>
        <begin position="240"/>
        <end position="761"/>
    </location>
</feature>
<evidence type="ECO:0000256" key="2">
    <source>
        <dbReference type="ARBA" id="ARBA00022448"/>
    </source>
</evidence>
<dbReference type="Gene3D" id="1.20.1250.20">
    <property type="entry name" value="MFS general substrate transporter like domains"/>
    <property type="match status" value="1"/>
</dbReference>
<feature type="transmembrane region" description="Helical" evidence="8">
    <location>
        <begin position="540"/>
        <end position="558"/>
    </location>
</feature>
<organism evidence="10 11">
    <name type="scientific">Tenebrio molitor</name>
    <name type="common">Yellow mealworm beetle</name>
    <dbReference type="NCBI Taxonomy" id="7067"/>
    <lineage>
        <taxon>Eukaryota</taxon>
        <taxon>Metazoa</taxon>
        <taxon>Ecdysozoa</taxon>
        <taxon>Arthropoda</taxon>
        <taxon>Hexapoda</taxon>
        <taxon>Insecta</taxon>
        <taxon>Pterygota</taxon>
        <taxon>Neoptera</taxon>
        <taxon>Endopterygota</taxon>
        <taxon>Coleoptera</taxon>
        <taxon>Polyphaga</taxon>
        <taxon>Cucujiformia</taxon>
        <taxon>Tenebrionidae</taxon>
        <taxon>Tenebrio</taxon>
    </lineage>
</organism>
<gene>
    <name evidence="10" type="ORF">GEV33_011454</name>
</gene>
<keyword evidence="4 8" id="KW-1133">Transmembrane helix</keyword>
<dbReference type="InterPro" id="IPR036259">
    <property type="entry name" value="MFS_trans_sf"/>
</dbReference>
<dbReference type="PANTHER" id="PTHR23511">
    <property type="entry name" value="SYNAPTIC VESICLE GLYCOPROTEIN 2"/>
    <property type="match status" value="1"/>
</dbReference>
<comment type="subcellular location">
    <subcellularLocation>
        <location evidence="1">Membrane</location>
        <topology evidence="1">Multi-pass membrane protein</topology>
    </subcellularLocation>
</comment>
<evidence type="ECO:0000256" key="8">
    <source>
        <dbReference type="SAM" id="Phobius"/>
    </source>
</evidence>
<protein>
    <recommendedName>
        <fullName evidence="9">Major facilitator superfamily (MFS) profile domain-containing protein</fullName>
    </recommendedName>
</protein>
<feature type="transmembrane region" description="Helical" evidence="8">
    <location>
        <begin position="680"/>
        <end position="699"/>
    </location>
</feature>
<feature type="compositionally biased region" description="Polar residues" evidence="7">
    <location>
        <begin position="1332"/>
        <end position="1344"/>
    </location>
</feature>
<feature type="compositionally biased region" description="Basic and acidic residues" evidence="7">
    <location>
        <begin position="1348"/>
        <end position="1364"/>
    </location>
</feature>
<evidence type="ECO:0000256" key="5">
    <source>
        <dbReference type="ARBA" id="ARBA00023136"/>
    </source>
</evidence>
<feature type="region of interest" description="Disordered" evidence="7">
    <location>
        <begin position="1014"/>
        <end position="1039"/>
    </location>
</feature>
<dbReference type="GO" id="GO:0022857">
    <property type="term" value="F:transmembrane transporter activity"/>
    <property type="evidence" value="ECO:0007669"/>
    <property type="project" value="InterPro"/>
</dbReference>
<feature type="region of interest" description="Disordered" evidence="7">
    <location>
        <begin position="2217"/>
        <end position="2236"/>
    </location>
</feature>
<feature type="compositionally biased region" description="Basic and acidic residues" evidence="7">
    <location>
        <begin position="37"/>
        <end position="48"/>
    </location>
</feature>
<feature type="coiled-coil region" evidence="6">
    <location>
        <begin position="848"/>
        <end position="875"/>
    </location>
</feature>
<feature type="compositionally biased region" description="Basic residues" evidence="7">
    <location>
        <begin position="786"/>
        <end position="795"/>
    </location>
</feature>
<reference evidence="10" key="1">
    <citation type="journal article" date="2020" name="J Insects Food Feed">
        <title>The yellow mealworm (Tenebrio molitor) genome: a resource for the emerging insects as food and feed industry.</title>
        <authorList>
            <person name="Eriksson T."/>
            <person name="Andere A."/>
            <person name="Kelstrup H."/>
            <person name="Emery V."/>
            <person name="Picard C."/>
        </authorList>
    </citation>
    <scope>NUCLEOTIDE SEQUENCE</scope>
    <source>
        <strain evidence="10">Stoneville</strain>
        <tissue evidence="10">Whole head</tissue>
    </source>
</reference>
<feature type="transmembrane region" description="Helical" evidence="8">
    <location>
        <begin position="645"/>
        <end position="668"/>
    </location>
</feature>
<keyword evidence="6" id="KW-0175">Coiled coil</keyword>
<feature type="transmembrane region" description="Helical" evidence="8">
    <location>
        <begin position="239"/>
        <end position="264"/>
    </location>
</feature>
<name>A0A8J6HC33_TENMO</name>
<feature type="transmembrane region" description="Helical" evidence="8">
    <location>
        <begin position="430"/>
        <end position="449"/>
    </location>
</feature>
<feature type="transmembrane region" description="Helical" evidence="8">
    <location>
        <begin position="307"/>
        <end position="324"/>
    </location>
</feature>
<feature type="compositionally biased region" description="Low complexity" evidence="7">
    <location>
        <begin position="2362"/>
        <end position="2375"/>
    </location>
</feature>
<feature type="region of interest" description="Disordered" evidence="7">
    <location>
        <begin position="1168"/>
        <end position="1192"/>
    </location>
</feature>
<dbReference type="Proteomes" id="UP000719412">
    <property type="component" value="Unassembled WGS sequence"/>
</dbReference>
<dbReference type="PROSITE" id="PS50850">
    <property type="entry name" value="MFS"/>
    <property type="match status" value="1"/>
</dbReference>
<dbReference type="GO" id="GO:0016020">
    <property type="term" value="C:membrane"/>
    <property type="evidence" value="ECO:0007669"/>
    <property type="project" value="UniProtKB-SubCell"/>
</dbReference>
<feature type="transmembrane region" description="Helical" evidence="8">
    <location>
        <begin position="621"/>
        <end position="639"/>
    </location>
</feature>
<feature type="region of interest" description="Disordered" evidence="7">
    <location>
        <begin position="2049"/>
        <end position="2168"/>
    </location>
</feature>
<dbReference type="InterPro" id="IPR020846">
    <property type="entry name" value="MFS_dom"/>
</dbReference>
<feature type="region of interest" description="Disordered" evidence="7">
    <location>
        <begin position="911"/>
        <end position="947"/>
    </location>
</feature>
<evidence type="ECO:0000256" key="4">
    <source>
        <dbReference type="ARBA" id="ARBA00022989"/>
    </source>
</evidence>
<keyword evidence="5 8" id="KW-0472">Membrane</keyword>
<evidence type="ECO:0000259" key="9">
    <source>
        <dbReference type="PROSITE" id="PS50850"/>
    </source>
</evidence>
<keyword evidence="3 8" id="KW-0812">Transmembrane</keyword>
<dbReference type="PANTHER" id="PTHR23511:SF5">
    <property type="entry name" value="MAJOR FACILITATOR-TYPE TRANSPORTER HXNZ-RELATED"/>
    <property type="match status" value="1"/>
</dbReference>
<feature type="compositionally biased region" description="Polar residues" evidence="7">
    <location>
        <begin position="2054"/>
        <end position="2066"/>
    </location>
</feature>
<keyword evidence="11" id="KW-1185">Reference proteome</keyword>
<evidence type="ECO:0000256" key="3">
    <source>
        <dbReference type="ARBA" id="ARBA00022692"/>
    </source>
</evidence>